<evidence type="ECO:0000256" key="6">
    <source>
        <dbReference type="SAM" id="SignalP"/>
    </source>
</evidence>
<keyword evidence="3" id="KW-0646">Protease inhibitor</keyword>
<evidence type="ECO:0000313" key="8">
    <source>
        <dbReference type="EMBL" id="AFP14185.1"/>
    </source>
</evidence>
<dbReference type="GO" id="GO:0005576">
    <property type="term" value="C:extracellular region"/>
    <property type="evidence" value="ECO:0007669"/>
    <property type="project" value="UniProtKB-SubCell"/>
</dbReference>
<reference evidence="8" key="1">
    <citation type="journal article" date="2014" name="Nature">
        <title>Elephant shark genome provides unique insights into gnathostome evolution.</title>
        <authorList>
            <consortium name="International Elephant Shark Genome Sequencing Consortium"/>
            <person name="Venkatesh B."/>
            <person name="Lee A.P."/>
            <person name="Ravi V."/>
            <person name="Maurya A.K."/>
            <person name="Lian M.M."/>
            <person name="Swann J.B."/>
            <person name="Ohta Y."/>
            <person name="Flajnik M.F."/>
            <person name="Sutoh Y."/>
            <person name="Kasahara M."/>
            <person name="Hoon S."/>
            <person name="Gangu V."/>
            <person name="Roy S.W."/>
            <person name="Irimia M."/>
            <person name="Korzh V."/>
            <person name="Kondrychyn I."/>
            <person name="Lim Z.W."/>
            <person name="Tay B.H."/>
            <person name="Tohari S."/>
            <person name="Kong K.W."/>
            <person name="Ho S."/>
            <person name="Lorente-Galdos B."/>
            <person name="Quilez J."/>
            <person name="Marques-Bonet T."/>
            <person name="Raney B.J."/>
            <person name="Ingham P.W."/>
            <person name="Tay A."/>
            <person name="Hillier L.W."/>
            <person name="Minx P."/>
            <person name="Boehm T."/>
            <person name="Wilson R.K."/>
            <person name="Brenner S."/>
            <person name="Warren W.C."/>
        </authorList>
    </citation>
    <scope>NUCLEOTIDE SEQUENCE</scope>
    <source>
        <tissue evidence="8">Heart</tissue>
    </source>
</reference>
<dbReference type="AlphaFoldDB" id="V9LKM8"/>
<dbReference type="GO" id="GO:0004867">
    <property type="term" value="F:serine-type endopeptidase inhibitor activity"/>
    <property type="evidence" value="ECO:0007669"/>
    <property type="project" value="UniProtKB-KW"/>
</dbReference>
<keyword evidence="2" id="KW-0964">Secreted</keyword>
<dbReference type="SMART" id="SM00280">
    <property type="entry name" value="KAZAL"/>
    <property type="match status" value="1"/>
</dbReference>
<feature type="signal peptide" evidence="6">
    <location>
        <begin position="1"/>
        <end position="23"/>
    </location>
</feature>
<dbReference type="PANTHER" id="PTHR47729:SF1">
    <property type="entry name" value="OVOMUCOID-LIKE-RELATED"/>
    <property type="match status" value="1"/>
</dbReference>
<dbReference type="InterPro" id="IPR051597">
    <property type="entry name" value="Bifunctional_prot_inhibitor"/>
</dbReference>
<keyword evidence="4" id="KW-0722">Serine protease inhibitor</keyword>
<protein>
    <submittedName>
        <fullName evidence="8">Serine protease inhibitor Kazal-type 2</fullName>
    </submittedName>
</protein>
<feature type="domain" description="Kazal-like" evidence="7">
    <location>
        <begin position="29"/>
        <end position="77"/>
    </location>
</feature>
<dbReference type="InterPro" id="IPR002350">
    <property type="entry name" value="Kazal_dom"/>
</dbReference>
<evidence type="ECO:0000256" key="4">
    <source>
        <dbReference type="ARBA" id="ARBA00022900"/>
    </source>
</evidence>
<keyword evidence="5" id="KW-1015">Disulfide bond</keyword>
<evidence type="ECO:0000256" key="2">
    <source>
        <dbReference type="ARBA" id="ARBA00022525"/>
    </source>
</evidence>
<dbReference type="PANTHER" id="PTHR47729">
    <property type="entry name" value="SERINE PEPTIDASE INHIBITOR, KAZAL TYPE 2, TANDEM DUPLICATE 1-RELATED"/>
    <property type="match status" value="1"/>
</dbReference>
<feature type="non-terminal residue" evidence="8">
    <location>
        <position position="77"/>
    </location>
</feature>
<proteinExistence type="evidence at transcript level"/>
<sequence>MKPSWPSLSACLVLLFLTDLAAAPSLHNFAWPADCEYDTVCVRELRPVCGTDGNTYENICKLCEHRKITGIELNIRN</sequence>
<name>V9LKM8_CALMI</name>
<organism evidence="8">
    <name type="scientific">Callorhinchus milii</name>
    <name type="common">Ghost shark</name>
    <dbReference type="NCBI Taxonomy" id="7868"/>
    <lineage>
        <taxon>Eukaryota</taxon>
        <taxon>Metazoa</taxon>
        <taxon>Chordata</taxon>
        <taxon>Craniata</taxon>
        <taxon>Vertebrata</taxon>
        <taxon>Chondrichthyes</taxon>
        <taxon>Holocephali</taxon>
        <taxon>Chimaeriformes</taxon>
        <taxon>Callorhinchidae</taxon>
        <taxon>Callorhinchus</taxon>
    </lineage>
</organism>
<dbReference type="PROSITE" id="PS51465">
    <property type="entry name" value="KAZAL_2"/>
    <property type="match status" value="1"/>
</dbReference>
<evidence type="ECO:0000256" key="1">
    <source>
        <dbReference type="ARBA" id="ARBA00004613"/>
    </source>
</evidence>
<evidence type="ECO:0000256" key="3">
    <source>
        <dbReference type="ARBA" id="ARBA00022690"/>
    </source>
</evidence>
<dbReference type="SUPFAM" id="SSF100895">
    <property type="entry name" value="Kazal-type serine protease inhibitors"/>
    <property type="match status" value="1"/>
</dbReference>
<feature type="chain" id="PRO_5004779355" evidence="6">
    <location>
        <begin position="24"/>
        <end position="77"/>
    </location>
</feature>
<dbReference type="PROSITE" id="PS00282">
    <property type="entry name" value="KAZAL_1"/>
    <property type="match status" value="1"/>
</dbReference>
<dbReference type="Pfam" id="PF00050">
    <property type="entry name" value="Kazal_1"/>
    <property type="match status" value="1"/>
</dbReference>
<evidence type="ECO:0000259" key="7">
    <source>
        <dbReference type="PROSITE" id="PS51465"/>
    </source>
</evidence>
<comment type="subcellular location">
    <subcellularLocation>
        <location evidence="1">Secreted</location>
    </subcellularLocation>
</comment>
<dbReference type="EMBL" id="JW881668">
    <property type="protein sequence ID" value="AFP14185.1"/>
    <property type="molecule type" value="mRNA"/>
</dbReference>
<dbReference type="Gene3D" id="3.30.60.30">
    <property type="match status" value="1"/>
</dbReference>
<evidence type="ECO:0000256" key="5">
    <source>
        <dbReference type="ARBA" id="ARBA00023157"/>
    </source>
</evidence>
<keyword evidence="6" id="KW-0732">Signal</keyword>
<dbReference type="InterPro" id="IPR036058">
    <property type="entry name" value="Kazal_dom_sf"/>
</dbReference>
<accession>V9LKM8</accession>